<protein>
    <submittedName>
        <fullName evidence="8">Cell division protein DivIVA</fullName>
    </submittedName>
</protein>
<evidence type="ECO:0000256" key="4">
    <source>
        <dbReference type="ARBA" id="ARBA00022618"/>
    </source>
</evidence>
<comment type="caution">
    <text evidence="8">The sequence shown here is derived from an EMBL/GenBank/DDBJ whole genome shotgun (WGS) entry which is preliminary data.</text>
</comment>
<dbReference type="NCBIfam" id="TIGR03544">
    <property type="entry name" value="DivI1A_domain"/>
    <property type="match status" value="1"/>
</dbReference>
<dbReference type="Gene3D" id="6.10.250.660">
    <property type="match status" value="1"/>
</dbReference>
<keyword evidence="6" id="KW-0131">Cell cycle</keyword>
<sequence>MRVTPLEIRQKTFERNFRGYQTEEVHAFLQTLSQEWERMSDDNKELRIKLEATEREVTKLREVETSLYKTLKTAEDTGASVIEQARTAAELHLKESQLKAEAMLNEAKSKAKDTIEESDERARQIVDEMEDRLRILVESYKKLESSREDLLADLKRMANETMERVERAKNMSKDFNPDQHLAMAKREAKKLAFPNIDFDRKLKPEPVPVVEKEIVLQHVTLPPVDVPQPRKVQKSFFDEIG</sequence>
<evidence type="ECO:0000256" key="6">
    <source>
        <dbReference type="ARBA" id="ARBA00023306"/>
    </source>
</evidence>
<feature type="coiled-coil region" evidence="7">
    <location>
        <begin position="126"/>
        <end position="171"/>
    </location>
</feature>
<dbReference type="EMBL" id="QMFY01000011">
    <property type="protein sequence ID" value="RAV99418.1"/>
    <property type="molecule type" value="Genomic_DNA"/>
</dbReference>
<dbReference type="AlphaFoldDB" id="A0A364Y0Z0"/>
<evidence type="ECO:0000256" key="3">
    <source>
        <dbReference type="ARBA" id="ARBA00022490"/>
    </source>
</evidence>
<organism evidence="8 9">
    <name type="scientific">Pseudochryseolinea flava</name>
    <dbReference type="NCBI Taxonomy" id="2059302"/>
    <lineage>
        <taxon>Bacteria</taxon>
        <taxon>Pseudomonadati</taxon>
        <taxon>Bacteroidota</taxon>
        <taxon>Cytophagia</taxon>
        <taxon>Cytophagales</taxon>
        <taxon>Fulvivirgaceae</taxon>
        <taxon>Pseudochryseolinea</taxon>
    </lineage>
</organism>
<evidence type="ECO:0000313" key="9">
    <source>
        <dbReference type="Proteomes" id="UP000251889"/>
    </source>
</evidence>
<keyword evidence="9" id="KW-1185">Reference proteome</keyword>
<evidence type="ECO:0000256" key="1">
    <source>
        <dbReference type="ARBA" id="ARBA00004496"/>
    </source>
</evidence>
<evidence type="ECO:0000256" key="7">
    <source>
        <dbReference type="SAM" id="Coils"/>
    </source>
</evidence>
<keyword evidence="5 7" id="KW-0175">Coiled coil</keyword>
<comment type="subcellular location">
    <subcellularLocation>
        <location evidence="1">Cytoplasm</location>
    </subcellularLocation>
</comment>
<comment type="similarity">
    <text evidence="2">Belongs to the DivIVA family.</text>
</comment>
<accession>A0A364Y0Z0</accession>
<feature type="coiled-coil region" evidence="7">
    <location>
        <begin position="29"/>
        <end position="63"/>
    </location>
</feature>
<reference evidence="8 9" key="1">
    <citation type="submission" date="2018-06" db="EMBL/GenBank/DDBJ databases">
        <title>Chryseolinea flavus sp. nov., a member of the phylum Bacteroidetes isolated from soil.</title>
        <authorList>
            <person name="Li Y."/>
            <person name="Wang J."/>
        </authorList>
    </citation>
    <scope>NUCLEOTIDE SEQUENCE [LARGE SCALE GENOMIC DNA]</scope>
    <source>
        <strain evidence="8 9">SDU1-6</strain>
    </source>
</reference>
<dbReference type="Proteomes" id="UP000251889">
    <property type="component" value="Unassembled WGS sequence"/>
</dbReference>
<dbReference type="PANTHER" id="PTHR35794">
    <property type="entry name" value="CELL DIVISION PROTEIN DIVIVA"/>
    <property type="match status" value="1"/>
</dbReference>
<evidence type="ECO:0000256" key="5">
    <source>
        <dbReference type="ARBA" id="ARBA00023054"/>
    </source>
</evidence>
<dbReference type="GO" id="GO:0005737">
    <property type="term" value="C:cytoplasm"/>
    <property type="evidence" value="ECO:0007669"/>
    <property type="project" value="UniProtKB-SubCell"/>
</dbReference>
<dbReference type="OrthoDB" id="9815492at2"/>
<name>A0A364Y0Z0_9BACT</name>
<dbReference type="InterPro" id="IPR019933">
    <property type="entry name" value="DivIVA_domain"/>
</dbReference>
<dbReference type="RefSeq" id="WP_112748607.1">
    <property type="nucleotide sequence ID" value="NZ_QMFY01000011.1"/>
</dbReference>
<gene>
    <name evidence="8" type="ORF">DQQ10_19555</name>
</gene>
<dbReference type="PANTHER" id="PTHR35794:SF2">
    <property type="entry name" value="CELL DIVISION PROTEIN DIVIVA"/>
    <property type="match status" value="1"/>
</dbReference>
<keyword evidence="3" id="KW-0963">Cytoplasm</keyword>
<proteinExistence type="inferred from homology"/>
<dbReference type="GO" id="GO:0051301">
    <property type="term" value="P:cell division"/>
    <property type="evidence" value="ECO:0007669"/>
    <property type="project" value="UniProtKB-KW"/>
</dbReference>
<dbReference type="Pfam" id="PF05103">
    <property type="entry name" value="DivIVA"/>
    <property type="match status" value="1"/>
</dbReference>
<evidence type="ECO:0000313" key="8">
    <source>
        <dbReference type="EMBL" id="RAV99418.1"/>
    </source>
</evidence>
<evidence type="ECO:0000256" key="2">
    <source>
        <dbReference type="ARBA" id="ARBA00009008"/>
    </source>
</evidence>
<dbReference type="InterPro" id="IPR007793">
    <property type="entry name" value="DivIVA_fam"/>
</dbReference>
<keyword evidence="4 8" id="KW-0132">Cell division</keyword>